<feature type="compositionally biased region" description="Basic and acidic residues" evidence="8">
    <location>
        <begin position="1"/>
        <end position="13"/>
    </location>
</feature>
<feature type="transmembrane region" description="Helical" evidence="9">
    <location>
        <begin position="264"/>
        <end position="283"/>
    </location>
</feature>
<feature type="domain" description="Guanylate cyclase" evidence="10">
    <location>
        <begin position="992"/>
        <end position="1121"/>
    </location>
</feature>
<evidence type="ECO:0000259" key="10">
    <source>
        <dbReference type="PROSITE" id="PS50125"/>
    </source>
</evidence>
<dbReference type="AlphaFoldDB" id="A0A9W7AVZ3"/>
<feature type="transmembrane region" description="Helical" evidence="9">
    <location>
        <begin position="210"/>
        <end position="230"/>
    </location>
</feature>
<evidence type="ECO:0000256" key="2">
    <source>
        <dbReference type="ARBA" id="ARBA00022692"/>
    </source>
</evidence>
<dbReference type="GO" id="GO:0004383">
    <property type="term" value="F:guanylate cyclase activity"/>
    <property type="evidence" value="ECO:0007669"/>
    <property type="project" value="TreeGrafter"/>
</dbReference>
<dbReference type="PANTHER" id="PTHR11920">
    <property type="entry name" value="GUANYLYL CYCLASE"/>
    <property type="match status" value="1"/>
</dbReference>
<evidence type="ECO:0000313" key="11">
    <source>
        <dbReference type="EMBL" id="GMH76492.1"/>
    </source>
</evidence>
<proteinExistence type="inferred from homology"/>
<dbReference type="EMBL" id="BRXZ01001679">
    <property type="protein sequence ID" value="GMH76492.1"/>
    <property type="molecule type" value="Genomic_DNA"/>
</dbReference>
<dbReference type="PROSITE" id="PS50125">
    <property type="entry name" value="GUANYLATE_CYCLASE_2"/>
    <property type="match status" value="2"/>
</dbReference>
<organism evidence="11 12">
    <name type="scientific">Triparma retinervis</name>
    <dbReference type="NCBI Taxonomy" id="2557542"/>
    <lineage>
        <taxon>Eukaryota</taxon>
        <taxon>Sar</taxon>
        <taxon>Stramenopiles</taxon>
        <taxon>Ochrophyta</taxon>
        <taxon>Bolidophyceae</taxon>
        <taxon>Parmales</taxon>
        <taxon>Triparmaceae</taxon>
        <taxon>Triparma</taxon>
    </lineage>
</organism>
<feature type="domain" description="Guanylate cyclase" evidence="10">
    <location>
        <begin position="347"/>
        <end position="498"/>
    </location>
</feature>
<evidence type="ECO:0000313" key="12">
    <source>
        <dbReference type="Proteomes" id="UP001165082"/>
    </source>
</evidence>
<feature type="compositionally biased region" description="Low complexity" evidence="8">
    <location>
        <begin position="14"/>
        <end position="30"/>
    </location>
</feature>
<name>A0A9W7AVZ3_9STRA</name>
<dbReference type="PANTHER" id="PTHR11920:SF335">
    <property type="entry name" value="GUANYLATE CYCLASE"/>
    <property type="match status" value="1"/>
</dbReference>
<protein>
    <recommendedName>
        <fullName evidence="10">Guanylate cyclase domain-containing protein</fullName>
    </recommendedName>
</protein>
<dbReference type="GO" id="GO:0000166">
    <property type="term" value="F:nucleotide binding"/>
    <property type="evidence" value="ECO:0007669"/>
    <property type="project" value="UniProtKB-KW"/>
</dbReference>
<keyword evidence="12" id="KW-1185">Reference proteome</keyword>
<keyword evidence="5 9" id="KW-0472">Membrane</keyword>
<feature type="transmembrane region" description="Helical" evidence="9">
    <location>
        <begin position="765"/>
        <end position="782"/>
    </location>
</feature>
<accession>A0A9W7AVZ3</accession>
<dbReference type="PROSITE" id="PS00452">
    <property type="entry name" value="GUANYLATE_CYCLASE_1"/>
    <property type="match status" value="1"/>
</dbReference>
<dbReference type="InterPro" id="IPR018297">
    <property type="entry name" value="A/G_cyclase_CS"/>
</dbReference>
<keyword evidence="4 9" id="KW-1133">Transmembrane helix</keyword>
<keyword evidence="3" id="KW-0547">Nucleotide-binding</keyword>
<comment type="subcellular location">
    <subcellularLocation>
        <location evidence="1">Membrane</location>
    </subcellularLocation>
</comment>
<evidence type="ECO:0000256" key="4">
    <source>
        <dbReference type="ARBA" id="ARBA00022989"/>
    </source>
</evidence>
<dbReference type="GO" id="GO:0005886">
    <property type="term" value="C:plasma membrane"/>
    <property type="evidence" value="ECO:0007669"/>
    <property type="project" value="TreeGrafter"/>
</dbReference>
<evidence type="ECO:0000256" key="6">
    <source>
        <dbReference type="ARBA" id="ARBA00023239"/>
    </source>
</evidence>
<evidence type="ECO:0000256" key="3">
    <source>
        <dbReference type="ARBA" id="ARBA00022741"/>
    </source>
</evidence>
<dbReference type="Pfam" id="PF00211">
    <property type="entry name" value="Guanylate_cyc"/>
    <property type="match status" value="2"/>
</dbReference>
<keyword evidence="2 9" id="KW-0812">Transmembrane</keyword>
<dbReference type="InterPro" id="IPR050401">
    <property type="entry name" value="Cyclic_nucleotide_synthase"/>
</dbReference>
<gene>
    <name evidence="11" type="ORF">TrRE_jg8926</name>
</gene>
<dbReference type="GO" id="GO:0004016">
    <property type="term" value="F:adenylate cyclase activity"/>
    <property type="evidence" value="ECO:0007669"/>
    <property type="project" value="TreeGrafter"/>
</dbReference>
<feature type="transmembrane region" description="Helical" evidence="9">
    <location>
        <begin position="813"/>
        <end position="833"/>
    </location>
</feature>
<dbReference type="Proteomes" id="UP001165082">
    <property type="component" value="Unassembled WGS sequence"/>
</dbReference>
<dbReference type="Gene3D" id="3.30.70.1230">
    <property type="entry name" value="Nucleotide cyclase"/>
    <property type="match status" value="2"/>
</dbReference>
<dbReference type="OrthoDB" id="6127067at2759"/>
<keyword evidence="6 7" id="KW-0456">Lyase</keyword>
<feature type="transmembrane region" description="Helical" evidence="9">
    <location>
        <begin position="788"/>
        <end position="808"/>
    </location>
</feature>
<dbReference type="GO" id="GO:0035556">
    <property type="term" value="P:intracellular signal transduction"/>
    <property type="evidence" value="ECO:0007669"/>
    <property type="project" value="InterPro"/>
</dbReference>
<feature type="transmembrane region" description="Helical" evidence="9">
    <location>
        <begin position="90"/>
        <end position="110"/>
    </location>
</feature>
<feature type="transmembrane region" description="Helical" evidence="9">
    <location>
        <begin position="917"/>
        <end position="937"/>
    </location>
</feature>
<reference evidence="11" key="1">
    <citation type="submission" date="2022-07" db="EMBL/GenBank/DDBJ databases">
        <title>Genome analysis of Parmales, a sister group of diatoms, reveals the evolutionary specialization of diatoms from phago-mixotrophs to photoautotrophs.</title>
        <authorList>
            <person name="Ban H."/>
            <person name="Sato S."/>
            <person name="Yoshikawa S."/>
            <person name="Kazumasa Y."/>
            <person name="Nakamura Y."/>
            <person name="Ichinomiya M."/>
            <person name="Saitoh K."/>
            <person name="Sato N."/>
            <person name="Blanc-Mathieu R."/>
            <person name="Endo H."/>
            <person name="Kuwata A."/>
            <person name="Ogata H."/>
        </authorList>
    </citation>
    <scope>NUCLEOTIDE SEQUENCE</scope>
</reference>
<evidence type="ECO:0000256" key="1">
    <source>
        <dbReference type="ARBA" id="ARBA00004370"/>
    </source>
</evidence>
<evidence type="ECO:0000256" key="7">
    <source>
        <dbReference type="RuleBase" id="RU000405"/>
    </source>
</evidence>
<dbReference type="InterPro" id="IPR001054">
    <property type="entry name" value="A/G_cyclase"/>
</dbReference>
<feature type="transmembrane region" description="Helical" evidence="9">
    <location>
        <begin position="169"/>
        <end position="189"/>
    </location>
</feature>
<dbReference type="GO" id="GO:0001653">
    <property type="term" value="F:peptide receptor activity"/>
    <property type="evidence" value="ECO:0007669"/>
    <property type="project" value="TreeGrafter"/>
</dbReference>
<comment type="similarity">
    <text evidence="7">Belongs to the adenylyl cyclase class-4/guanylyl cyclase family.</text>
</comment>
<feature type="transmembrane region" description="Helical" evidence="9">
    <location>
        <begin position="704"/>
        <end position="722"/>
    </location>
</feature>
<feature type="region of interest" description="Disordered" evidence="8">
    <location>
        <begin position="1"/>
        <end position="33"/>
    </location>
</feature>
<feature type="transmembrane region" description="Helical" evidence="9">
    <location>
        <begin position="131"/>
        <end position="149"/>
    </location>
</feature>
<evidence type="ECO:0000256" key="9">
    <source>
        <dbReference type="SAM" id="Phobius"/>
    </source>
</evidence>
<dbReference type="GO" id="GO:0007168">
    <property type="term" value="P:receptor guanylyl cyclase signaling pathway"/>
    <property type="evidence" value="ECO:0007669"/>
    <property type="project" value="TreeGrafter"/>
</dbReference>
<feature type="transmembrane region" description="Helical" evidence="9">
    <location>
        <begin position="734"/>
        <end position="753"/>
    </location>
</feature>
<sequence>MSERLDSMPHSDPDAGGPSSSGRSDSPAPAQQNVQQFAEAFEIQTEIDKLEWFRSVKIDPWTNRFTKDGKVAEDMEKTYWDQEAKYHQAMVAKLSTVWMAFNFLFLIFDLHPKYMETDTPKVIKMRDIDEALPFVVICRLLIFFVLLFAKVTKFFVGPDCGFLRSRWKLMVGMCFIQVMEMAMAVYVIDEEPGRHLIVMLIMFNHTPQRLVEKAPICITLWLLWIVTYLYSASRWEENNDYELLWAHPKNQSGFFNGCTLCTNIVNLLTITAMFMVVQIYVVFIREEHLSQNLLAIKIGEVHSTIISKRNKTNQMLLDSMLPQEITKELPSSSSNNLTYVESYTDVTVLFCMIDNFGEISSTFDAIELVSILNGVYSSFDDLADKFGSIYKVETVGEVYMMAGGCPRRAVTHATDAAEMALAMIRVLPDIKTQIKDTIFGKGAHGDRVENGGRKMEILDNLSIKVGLNTGQVTAGVIGATCQRFKLFGDTVNTASRMESNSLPNKITISNSTFKQLIKAKNFLFLKRDPMPVKGKGVVQTYFLQGMAVDANTIQHDSLHNLVSREDQIKFNFVEVCKRTIKESQQKNGSHGEMDALNNALQDGAILEGLEMDDYTTSFREAGSSTHGHRMSLTDVSDELDEADQHGHYVTMLERLQSREKPQLPMNQTLLFLLGYEFHFVKPTVAEAMLESHYRLHIFSKERSMIRKFFMFFLFCMVFLLFYDTVGLKHDASMLVFRYSISIPFLAAFIGFSFNNNFFYYQQTSLSVTCLVFGMSVVIMETFKAPYPGYGLLLILFLVIFMLDSLFFLNRVGIVMILTIMYTGFLNLFCVTYQNLDNMHTTSPSITDSALKFNLSTIAENFCILQSESEGKELLYHNFLSQNEDYNQGPLDMAIYQNLWTTLENRQQVAPFNSLEQIILIFYFVALLVIPSWVSNYFSRVCFNRVQREYEMEKEGKVAQTRTREFLERLVPASIVPKLSHGKFIADRLDDVSILFVDMVGFTKFSSQLDPDELVMFLNEMYSNFDVVLEKYCLYKVEIIGDALFAVAGAPEDRYDKYHAARCVCAADGLLKEIIKLRNFLEISIRIRVGIHTGSCVAGIVGIKDPRYHLFGITSNYAEKMESTGAAGRVHVSQATMDSITKSGASQGITFTKREIDDLAPLPENASEEKKNKRQETVNNIRVAQSKVGASYFVEVNDEQVMTFPNLLEAKKGNKKSSRDR</sequence>
<dbReference type="SMART" id="SM00044">
    <property type="entry name" value="CYCc"/>
    <property type="match status" value="2"/>
</dbReference>
<comment type="caution">
    <text evidence="11">The sequence shown here is derived from an EMBL/GenBank/DDBJ whole genome shotgun (WGS) entry which is preliminary data.</text>
</comment>
<evidence type="ECO:0000256" key="8">
    <source>
        <dbReference type="SAM" id="MobiDB-lite"/>
    </source>
</evidence>
<dbReference type="InterPro" id="IPR029787">
    <property type="entry name" value="Nucleotide_cyclase"/>
</dbReference>
<evidence type="ECO:0000256" key="5">
    <source>
        <dbReference type="ARBA" id="ARBA00023136"/>
    </source>
</evidence>
<dbReference type="CDD" id="cd07302">
    <property type="entry name" value="CHD"/>
    <property type="match status" value="2"/>
</dbReference>
<dbReference type="SUPFAM" id="SSF55073">
    <property type="entry name" value="Nucleotide cyclase"/>
    <property type="match status" value="2"/>
</dbReference>